<dbReference type="GO" id="GO:0009653">
    <property type="term" value="P:anatomical structure morphogenesis"/>
    <property type="evidence" value="ECO:0007669"/>
    <property type="project" value="UniProtKB-ARBA"/>
</dbReference>
<evidence type="ECO:0000256" key="5">
    <source>
        <dbReference type="ARBA" id="ARBA00022833"/>
    </source>
</evidence>
<dbReference type="GO" id="GO:0030154">
    <property type="term" value="P:cell differentiation"/>
    <property type="evidence" value="ECO:0007669"/>
    <property type="project" value="UniProtKB-ARBA"/>
</dbReference>
<accession>A0A8J1UE21</accession>
<dbReference type="InterPro" id="IPR013087">
    <property type="entry name" value="Znf_C2H2_type"/>
</dbReference>
<feature type="region of interest" description="Disordered" evidence="9">
    <location>
        <begin position="501"/>
        <end position="525"/>
    </location>
</feature>
<evidence type="ECO:0000256" key="4">
    <source>
        <dbReference type="ARBA" id="ARBA00022771"/>
    </source>
</evidence>
<proteinExistence type="predicted"/>
<dbReference type="PANTHER" id="PTHR24394:SF48">
    <property type="entry name" value="ZINC FINGER PROTEIN 771"/>
    <property type="match status" value="1"/>
</dbReference>
<dbReference type="SMART" id="SM00355">
    <property type="entry name" value="ZnF_C2H2"/>
    <property type="match status" value="6"/>
</dbReference>
<feature type="compositionally biased region" description="Polar residues" evidence="9">
    <location>
        <begin position="86"/>
        <end position="96"/>
    </location>
</feature>
<dbReference type="Pfam" id="PF00096">
    <property type="entry name" value="zf-C2H2"/>
    <property type="match status" value="4"/>
</dbReference>
<comment type="subcellular location">
    <subcellularLocation>
        <location evidence="1">Nucleus</location>
    </subcellularLocation>
</comment>
<dbReference type="InterPro" id="IPR036236">
    <property type="entry name" value="Znf_C2H2_sf"/>
</dbReference>
<feature type="region of interest" description="Disordered" evidence="9">
    <location>
        <begin position="57"/>
        <end position="96"/>
    </location>
</feature>
<sequence>MKDIMSATKNKSEFEGFYSLMAERHDMYMWEGMEAPSSSSDVPHISENQVPLNRLNEHHGRHLPPVPQNAMESSPSQPHGADLYQGPSSTTSNLVSQTSQLVVPQPLKVHKLQAARSYQCKMCEQMFDTKADMMLHSQHVHKQDPRPYKCQTCTKSFANSSYLSQHNRIHLGIKPYGCRICDRKFTQLSHMQQHLRTHTGEKPYKCQHPGCVKSFSQLSNLQSHSRSHMTDKPYRCNSCYKCFTDEVGLREHIPKHANTKLLKTHICQVCGKSYTQAIFLERHMQKHSFGSNGPRRNSAPPQGTPLQEHHQENHPEHHQEQQHHQDPHQEQQPSHLDPNHHQSQGLIKQESFDSGKSDASNGGAHTSPKHSAFNSVQPQQQYSHVPHIPNTTAHTAYTSFGLPPPRVPHTNTSMNPSALPNISSLAGAMPYFPYDPTGFRPMEPERPLVTRESMLASTLLRQNPEPLRNDHLNSREGMIASSLLRLHDIKNYTSHHIPSMMAHAHPDSHSPIPNNKDLGKREEYH</sequence>
<feature type="compositionally biased region" description="Basic and acidic residues" evidence="9">
    <location>
        <begin position="307"/>
        <end position="329"/>
    </location>
</feature>
<dbReference type="PROSITE" id="PS50157">
    <property type="entry name" value="ZINC_FINGER_C2H2_2"/>
    <property type="match status" value="6"/>
</dbReference>
<dbReference type="Proteomes" id="UP000749559">
    <property type="component" value="Unassembled WGS sequence"/>
</dbReference>
<evidence type="ECO:0000313" key="11">
    <source>
        <dbReference type="Proteomes" id="UP000749559"/>
    </source>
</evidence>
<keyword evidence="2" id="KW-0479">Metal-binding</keyword>
<keyword evidence="7" id="KW-0804">Transcription</keyword>
<keyword evidence="6" id="KW-0805">Transcription regulation</keyword>
<dbReference type="GO" id="GO:0048731">
    <property type="term" value="P:system development"/>
    <property type="evidence" value="ECO:0007669"/>
    <property type="project" value="UniProtKB-ARBA"/>
</dbReference>
<feature type="compositionally biased region" description="Polar residues" evidence="9">
    <location>
        <begin position="372"/>
        <end position="387"/>
    </location>
</feature>
<keyword evidence="8" id="KW-0539">Nucleus</keyword>
<dbReference type="FunFam" id="3.30.160.60:FF:001172">
    <property type="entry name" value="Zinc finger protein rotund"/>
    <property type="match status" value="1"/>
</dbReference>
<keyword evidence="3" id="KW-0677">Repeat</keyword>
<evidence type="ECO:0000256" key="3">
    <source>
        <dbReference type="ARBA" id="ARBA00022737"/>
    </source>
</evidence>
<evidence type="ECO:0000256" key="1">
    <source>
        <dbReference type="ARBA" id="ARBA00004123"/>
    </source>
</evidence>
<evidence type="ECO:0000313" key="10">
    <source>
        <dbReference type="EMBL" id="CAH1773137.1"/>
    </source>
</evidence>
<comment type="caution">
    <text evidence="10">The sequence shown here is derived from an EMBL/GenBank/DDBJ whole genome shotgun (WGS) entry which is preliminary data.</text>
</comment>
<dbReference type="GO" id="GO:0000981">
    <property type="term" value="F:DNA-binding transcription factor activity, RNA polymerase II-specific"/>
    <property type="evidence" value="ECO:0007669"/>
    <property type="project" value="TreeGrafter"/>
</dbReference>
<evidence type="ECO:0000256" key="2">
    <source>
        <dbReference type="ARBA" id="ARBA00022723"/>
    </source>
</evidence>
<keyword evidence="11" id="KW-1185">Reference proteome</keyword>
<dbReference type="PANTHER" id="PTHR24394">
    <property type="entry name" value="ZINC FINGER PROTEIN"/>
    <property type="match status" value="1"/>
</dbReference>
<dbReference type="OrthoDB" id="654211at2759"/>
<keyword evidence="5" id="KW-0862">Zinc</keyword>
<feature type="compositionally biased region" description="Polar residues" evidence="9">
    <location>
        <begin position="288"/>
        <end position="305"/>
    </location>
</feature>
<evidence type="ECO:0000256" key="8">
    <source>
        <dbReference type="ARBA" id="ARBA00023242"/>
    </source>
</evidence>
<reference evidence="10" key="1">
    <citation type="submission" date="2022-03" db="EMBL/GenBank/DDBJ databases">
        <authorList>
            <person name="Martin C."/>
        </authorList>
    </citation>
    <scope>NUCLEOTIDE SEQUENCE</scope>
</reference>
<dbReference type="Gene3D" id="3.30.160.60">
    <property type="entry name" value="Classic Zinc Finger"/>
    <property type="match status" value="5"/>
</dbReference>
<dbReference type="FunFam" id="3.30.160.60:FF:000446">
    <property type="entry name" value="Zinc finger protein"/>
    <property type="match status" value="1"/>
</dbReference>
<dbReference type="FunFam" id="3.30.160.60:FF:001498">
    <property type="entry name" value="Zinc finger protein 404"/>
    <property type="match status" value="1"/>
</dbReference>
<dbReference type="PROSITE" id="PS00028">
    <property type="entry name" value="ZINC_FINGER_C2H2_1"/>
    <property type="match status" value="5"/>
</dbReference>
<feature type="region of interest" description="Disordered" evidence="9">
    <location>
        <begin position="287"/>
        <end position="387"/>
    </location>
</feature>
<protein>
    <submittedName>
        <fullName evidence="10">Uncharacterized protein</fullName>
    </submittedName>
</protein>
<dbReference type="GO" id="GO:0008270">
    <property type="term" value="F:zinc ion binding"/>
    <property type="evidence" value="ECO:0007669"/>
    <property type="project" value="UniProtKB-KW"/>
</dbReference>
<dbReference type="FunFam" id="3.30.160.60:FF:000158">
    <property type="entry name" value="Zinc finger protein 362"/>
    <property type="match status" value="1"/>
</dbReference>
<evidence type="ECO:0000256" key="9">
    <source>
        <dbReference type="SAM" id="MobiDB-lite"/>
    </source>
</evidence>
<feature type="region of interest" description="Disordered" evidence="9">
    <location>
        <begin position="394"/>
        <end position="413"/>
    </location>
</feature>
<dbReference type="AlphaFoldDB" id="A0A8J1UE21"/>
<evidence type="ECO:0000256" key="6">
    <source>
        <dbReference type="ARBA" id="ARBA00023015"/>
    </source>
</evidence>
<dbReference type="GO" id="GO:0005634">
    <property type="term" value="C:nucleus"/>
    <property type="evidence" value="ECO:0007669"/>
    <property type="project" value="UniProtKB-SubCell"/>
</dbReference>
<dbReference type="EMBL" id="CAIIXF020000001">
    <property type="protein sequence ID" value="CAH1773137.1"/>
    <property type="molecule type" value="Genomic_DNA"/>
</dbReference>
<evidence type="ECO:0000256" key="7">
    <source>
        <dbReference type="ARBA" id="ARBA00023163"/>
    </source>
</evidence>
<dbReference type="SUPFAM" id="SSF57667">
    <property type="entry name" value="beta-beta-alpha zinc fingers"/>
    <property type="match status" value="3"/>
</dbReference>
<organism evidence="10 11">
    <name type="scientific">Owenia fusiformis</name>
    <name type="common">Polychaete worm</name>
    <dbReference type="NCBI Taxonomy" id="6347"/>
    <lineage>
        <taxon>Eukaryota</taxon>
        <taxon>Metazoa</taxon>
        <taxon>Spiralia</taxon>
        <taxon>Lophotrochozoa</taxon>
        <taxon>Annelida</taxon>
        <taxon>Polychaeta</taxon>
        <taxon>Sedentaria</taxon>
        <taxon>Canalipalpata</taxon>
        <taxon>Sabellida</taxon>
        <taxon>Oweniida</taxon>
        <taxon>Oweniidae</taxon>
        <taxon>Owenia</taxon>
    </lineage>
</organism>
<name>A0A8J1UE21_OWEFU</name>
<keyword evidence="4" id="KW-0863">Zinc-finger</keyword>
<gene>
    <name evidence="10" type="ORF">OFUS_LOCUS779</name>
</gene>